<keyword evidence="2" id="KW-1185">Reference proteome</keyword>
<name>A0ABT2ENG0_9BACT</name>
<sequence length="119" mass="13845">MPTVSEHVAKAEAFERVLSVFDEGNPDHWDWIAVVAFYAALHWVDAYLAMQGRHPQNHRERHNALAFLPIRSDFGELYVVSRQARYESGHIGHDEAIRMRDQLLPLIRQWVQQQLGTMP</sequence>
<dbReference type="RefSeq" id="WP_259095956.1">
    <property type="nucleotide sequence ID" value="NZ_CP130454.1"/>
</dbReference>
<dbReference type="Proteomes" id="UP001204798">
    <property type="component" value="Unassembled WGS sequence"/>
</dbReference>
<protein>
    <recommendedName>
        <fullName evidence="3">HEPN domain-containing protein</fullName>
    </recommendedName>
</protein>
<reference evidence="1 2" key="1">
    <citation type="submission" date="2022-08" db="EMBL/GenBank/DDBJ databases">
        <title>Bacterial and archaeal communities from various locations to study Microbial Dark Matter (Phase II).</title>
        <authorList>
            <person name="Stepanauskas R."/>
        </authorList>
    </citation>
    <scope>NUCLEOTIDE SEQUENCE [LARGE SCALE GENOMIC DNA]</scope>
    <source>
        <strain evidence="1 2">PD1</strain>
    </source>
</reference>
<gene>
    <name evidence="1" type="ORF">M2350_001905</name>
</gene>
<evidence type="ECO:0000313" key="1">
    <source>
        <dbReference type="EMBL" id="MCS3919492.1"/>
    </source>
</evidence>
<evidence type="ECO:0000313" key="2">
    <source>
        <dbReference type="Proteomes" id="UP001204798"/>
    </source>
</evidence>
<organism evidence="1 2">
    <name type="scientific">Candidatus Fervidibacter sacchari</name>
    <dbReference type="NCBI Taxonomy" id="1448929"/>
    <lineage>
        <taxon>Bacteria</taxon>
        <taxon>Candidatus Fervidibacterota</taxon>
        <taxon>Candidatus Fervidibacter</taxon>
    </lineage>
</organism>
<dbReference type="EMBL" id="JANUCP010000003">
    <property type="protein sequence ID" value="MCS3919492.1"/>
    <property type="molecule type" value="Genomic_DNA"/>
</dbReference>
<evidence type="ECO:0008006" key="3">
    <source>
        <dbReference type="Google" id="ProtNLM"/>
    </source>
</evidence>
<accession>A0ABT2ENG0</accession>
<comment type="caution">
    <text evidence="1">The sequence shown here is derived from an EMBL/GenBank/DDBJ whole genome shotgun (WGS) entry which is preliminary data.</text>
</comment>
<proteinExistence type="predicted"/>